<protein>
    <submittedName>
        <fullName evidence="8">Fimbrin-1</fullName>
    </submittedName>
</protein>
<dbReference type="PROSITE" id="PS50021">
    <property type="entry name" value="CH"/>
    <property type="match status" value="4"/>
</dbReference>
<evidence type="ECO:0000313" key="8">
    <source>
        <dbReference type="EMBL" id="KAJ3438261.1"/>
    </source>
</evidence>
<dbReference type="Pfam" id="PF00307">
    <property type="entry name" value="CH"/>
    <property type="match status" value="4"/>
</dbReference>
<evidence type="ECO:0000256" key="6">
    <source>
        <dbReference type="SAM" id="MobiDB-lite"/>
    </source>
</evidence>
<dbReference type="InterPro" id="IPR039959">
    <property type="entry name" value="Fimbrin/Plastin"/>
</dbReference>
<dbReference type="CDD" id="cd21219">
    <property type="entry name" value="CH_PLS_FIM_rpt3"/>
    <property type="match status" value="1"/>
</dbReference>
<feature type="region of interest" description="Disordered" evidence="6">
    <location>
        <begin position="242"/>
        <end position="268"/>
    </location>
</feature>
<comment type="caution">
    <text evidence="8">The sequence shown here is derived from an EMBL/GenBank/DDBJ whole genome shotgun (WGS) entry which is preliminary data.</text>
</comment>
<evidence type="ECO:0000256" key="3">
    <source>
        <dbReference type="ARBA" id="ARBA00022837"/>
    </source>
</evidence>
<dbReference type="AlphaFoldDB" id="A0AAV7ZAV0"/>
<feature type="region of interest" description="Disordered" evidence="6">
    <location>
        <begin position="1"/>
        <end position="37"/>
    </location>
</feature>
<dbReference type="GO" id="GO:0032432">
    <property type="term" value="C:actin filament bundle"/>
    <property type="evidence" value="ECO:0007669"/>
    <property type="project" value="TreeGrafter"/>
</dbReference>
<dbReference type="GO" id="GO:0005884">
    <property type="term" value="C:actin filament"/>
    <property type="evidence" value="ECO:0007669"/>
    <property type="project" value="TreeGrafter"/>
</dbReference>
<feature type="coiled-coil region" evidence="5">
    <location>
        <begin position="296"/>
        <end position="323"/>
    </location>
</feature>
<reference evidence="8" key="1">
    <citation type="submission" date="2022-08" db="EMBL/GenBank/DDBJ databases">
        <title>Novel sulphate-reducing endosymbionts in the free-living metamonad Anaeramoeba.</title>
        <authorList>
            <person name="Jerlstrom-Hultqvist J."/>
            <person name="Cepicka I."/>
            <person name="Gallot-Lavallee L."/>
            <person name="Salas-Leiva D."/>
            <person name="Curtis B.A."/>
            <person name="Zahonova K."/>
            <person name="Pipaliya S."/>
            <person name="Dacks J."/>
            <person name="Roger A.J."/>
        </authorList>
    </citation>
    <scope>NUCLEOTIDE SEQUENCE</scope>
    <source>
        <strain evidence="8">Busselton2</strain>
    </source>
</reference>
<dbReference type="SUPFAM" id="SSF47576">
    <property type="entry name" value="Calponin-homology domain, CH-domain"/>
    <property type="match status" value="1"/>
</dbReference>
<keyword evidence="4" id="KW-0009">Actin-binding</keyword>
<name>A0AAV7ZAV0_9EUKA</name>
<dbReference type="SMART" id="SM00033">
    <property type="entry name" value="CH"/>
    <property type="match status" value="4"/>
</dbReference>
<dbReference type="CDD" id="cd21220">
    <property type="entry name" value="CH_PLS_FIM_rpt4"/>
    <property type="match status" value="1"/>
</dbReference>
<dbReference type="InterPro" id="IPR036872">
    <property type="entry name" value="CH_dom_sf"/>
</dbReference>
<accession>A0AAV7ZAV0</accession>
<feature type="coiled-coil region" evidence="5">
    <location>
        <begin position="369"/>
        <end position="613"/>
    </location>
</feature>
<evidence type="ECO:0000256" key="2">
    <source>
        <dbReference type="ARBA" id="ARBA00022737"/>
    </source>
</evidence>
<feature type="coiled-coil region" evidence="5">
    <location>
        <begin position="179"/>
        <end position="213"/>
    </location>
</feature>
<dbReference type="GO" id="GO:0046872">
    <property type="term" value="F:metal ion binding"/>
    <property type="evidence" value="ECO:0007669"/>
    <property type="project" value="UniProtKB-KW"/>
</dbReference>
<dbReference type="Gene3D" id="1.10.418.10">
    <property type="entry name" value="Calponin-like domain"/>
    <property type="match status" value="4"/>
</dbReference>
<dbReference type="InterPro" id="IPR001715">
    <property type="entry name" value="CH_dom"/>
</dbReference>
<keyword evidence="1" id="KW-0479">Metal-binding</keyword>
<dbReference type="GO" id="GO:0051639">
    <property type="term" value="P:actin filament network formation"/>
    <property type="evidence" value="ECO:0007669"/>
    <property type="project" value="TreeGrafter"/>
</dbReference>
<feature type="domain" description="Calponin-homology (CH)" evidence="7">
    <location>
        <begin position="909"/>
        <end position="1014"/>
    </location>
</feature>
<feature type="domain" description="Calponin-homology (CH)" evidence="7">
    <location>
        <begin position="1028"/>
        <end position="1136"/>
    </location>
</feature>
<evidence type="ECO:0000256" key="5">
    <source>
        <dbReference type="SAM" id="Coils"/>
    </source>
</evidence>
<dbReference type="GO" id="GO:0005737">
    <property type="term" value="C:cytoplasm"/>
    <property type="evidence" value="ECO:0007669"/>
    <property type="project" value="TreeGrafter"/>
</dbReference>
<proteinExistence type="predicted"/>
<dbReference type="Proteomes" id="UP001146793">
    <property type="component" value="Unassembled WGS sequence"/>
</dbReference>
<dbReference type="PANTHER" id="PTHR19961:SF18">
    <property type="entry name" value="FI19014P1"/>
    <property type="match status" value="1"/>
</dbReference>
<organism evidence="8 9">
    <name type="scientific">Anaeramoeba flamelloides</name>
    <dbReference type="NCBI Taxonomy" id="1746091"/>
    <lineage>
        <taxon>Eukaryota</taxon>
        <taxon>Metamonada</taxon>
        <taxon>Anaeramoebidae</taxon>
        <taxon>Anaeramoeba</taxon>
    </lineage>
</organism>
<keyword evidence="2" id="KW-0677">Repeat</keyword>
<dbReference type="CDD" id="cd21218">
    <property type="entry name" value="CH_PLS_FIM_rpt2"/>
    <property type="match status" value="1"/>
</dbReference>
<sequence>MSNSQEEIESQSEPNTSDEEKYENEEEDNTEVVEQEDLEEIEQLISNGSQKEMKDYMVGLVFNTKKIEKKPDGCCNKGSKKLGLQIKKFIDELSVKDQEVHKLRIQLENENTLNYEIENLKDQINENKKDKEKLKTFKDKESVLHKQVSTLKKEKEKLHKSNKFSLKQQNYLREQLDAKIDENKLLKNKFDNIKNLEKELEEFRIHNSWLEKLSLENLTSYQFINDLSIRFIENIENNININGNGNENEKGKGNGNENNQENGKEKEERLEFDNFLNQNLLIEDSNIAIHHIKDMVKMITEKINRSKRKKEGLEERINSNEINENGNENKTENEVEIDITKFNFLELVDSNDKRRVVYLSLLLLLQYYFTRLEKKLKRIKYQKKELKEEVSEYKNKYELEQDKVNKITKRLEASQNDLNNLSKGNTEFQELKKQLESEIQESTLRENELKKQLEEIKTTQKQVTEELKEKIERQREEFNKEKMNWQKKKLSFEKDLVELKQTNEKSIKELNEEFDGKKKQYEKEIKELKDEFSTAKEDLISQHENEIEDLRKKYEKQKKDAETKLQLLENRLTGFKTNNENLSEKNNKLQLLVKQLEDEIKNLREQLEEALTQEIIITKTEIKESKNTRPARQVDLFERMLSHWINNKLKFDRDLNHLLPIGTKSPDLVFAIKDGLLLCKLINACVPETIDVRVINTFNEEIDFDSGRESVLENHTLCINSALAIGCSIKGIKPTSLIDEEETPCIQLTWEIIKQGLLARVNLKDHPELTELTLMEKETMETLSKSTPEELIIKWFNYHLSSAGNQSKVTDFSDSMKDPMLVAVLLNQLSPKRCPIEPIIHEEDPDSRNEMIVKNAERLNVKDFISIDTLDSNNEKLNLAFLANLLQIRSGIIPKTKEIKTSSLPDFGTREERSFRNWINSLGVNPKVHNLYEDLKDGVILLQVIDHVQPKTVNWKRVTMNCTNPFQKVGNCNYVVELGKQLKLRLLTTGGGDIVQGKKVMLLGYVWQLMRFHVMEILKKLKVLKGTRVDDSSMVKWGNTKVSNSGKSSSIKSFRDKGLSSGLFIIDLIYSINTRAVNYNYVSDGNSNEEKSNNARYAISLTRKLGGTVFLLPEDIIEVKDKMILTLVGELMRIDRVLKSNK</sequence>
<evidence type="ECO:0000256" key="4">
    <source>
        <dbReference type="ARBA" id="ARBA00023203"/>
    </source>
</evidence>
<feature type="domain" description="Calponin-homology (CH)" evidence="7">
    <location>
        <begin position="786"/>
        <end position="890"/>
    </location>
</feature>
<evidence type="ECO:0000259" key="7">
    <source>
        <dbReference type="PROSITE" id="PS50021"/>
    </source>
</evidence>
<dbReference type="GO" id="GO:0051015">
    <property type="term" value="F:actin filament binding"/>
    <property type="evidence" value="ECO:0007669"/>
    <property type="project" value="InterPro"/>
</dbReference>
<gene>
    <name evidence="8" type="ORF">M0812_17442</name>
</gene>
<feature type="coiled-coil region" evidence="5">
    <location>
        <begin position="110"/>
        <end position="140"/>
    </location>
</feature>
<dbReference type="FunFam" id="1.10.418.10:FF:000010">
    <property type="entry name" value="Plastin-3 isoform 1"/>
    <property type="match status" value="1"/>
</dbReference>
<dbReference type="EMBL" id="JANTQA010000033">
    <property type="protein sequence ID" value="KAJ3438261.1"/>
    <property type="molecule type" value="Genomic_DNA"/>
</dbReference>
<feature type="domain" description="Calponin-homology (CH)" evidence="7">
    <location>
        <begin position="635"/>
        <end position="757"/>
    </location>
</feature>
<evidence type="ECO:0000313" key="9">
    <source>
        <dbReference type="Proteomes" id="UP001146793"/>
    </source>
</evidence>
<evidence type="ECO:0000256" key="1">
    <source>
        <dbReference type="ARBA" id="ARBA00022723"/>
    </source>
</evidence>
<dbReference type="GO" id="GO:0051017">
    <property type="term" value="P:actin filament bundle assembly"/>
    <property type="evidence" value="ECO:0007669"/>
    <property type="project" value="InterPro"/>
</dbReference>
<keyword evidence="5" id="KW-0175">Coiled coil</keyword>
<keyword evidence="3" id="KW-0106">Calcium</keyword>
<dbReference type="PANTHER" id="PTHR19961">
    <property type="entry name" value="FIMBRIN/PLASTIN"/>
    <property type="match status" value="1"/>
</dbReference>